<dbReference type="Proteomes" id="UP000663854">
    <property type="component" value="Unassembled WGS sequence"/>
</dbReference>
<dbReference type="EMBL" id="CAJNOH010003967">
    <property type="protein sequence ID" value="CAF1354904.1"/>
    <property type="molecule type" value="Genomic_DNA"/>
</dbReference>
<dbReference type="InterPro" id="IPR037177">
    <property type="entry name" value="DLC_sf"/>
</dbReference>
<proteinExistence type="predicted"/>
<dbReference type="GO" id="GO:0030286">
    <property type="term" value="C:dynein complex"/>
    <property type="evidence" value="ECO:0007669"/>
    <property type="project" value="InterPro"/>
</dbReference>
<sequence length="121" mass="14254">MVARTHQHLNPHRDKFKYLFFTSIRMGRWEIESQKSGITDTMRINILSTINTSIDTRGSSNMFEIAQDVQKWLESTYGKGWTVVIYEIGHGRAALNYFDSKFLRIKETNLGWYITLFQQMP</sequence>
<evidence type="ECO:0000313" key="4">
    <source>
        <dbReference type="Proteomes" id="UP000663870"/>
    </source>
</evidence>
<comment type="caution">
    <text evidence="1">The sequence shown here is derived from an EMBL/GenBank/DDBJ whole genome shotgun (WGS) entry which is preliminary data.</text>
</comment>
<dbReference type="GO" id="GO:0007017">
    <property type="term" value="P:microtubule-based process"/>
    <property type="evidence" value="ECO:0007669"/>
    <property type="project" value="InterPro"/>
</dbReference>
<name>A0A815HHN4_9BILA</name>
<keyword evidence="4" id="KW-1185">Reference proteome</keyword>
<reference evidence="1" key="1">
    <citation type="submission" date="2021-02" db="EMBL/GenBank/DDBJ databases">
        <authorList>
            <person name="Nowell W R."/>
        </authorList>
    </citation>
    <scope>NUCLEOTIDE SEQUENCE</scope>
</reference>
<evidence type="ECO:0000313" key="1">
    <source>
        <dbReference type="EMBL" id="CAF1354904.1"/>
    </source>
</evidence>
<evidence type="ECO:0000313" key="2">
    <source>
        <dbReference type="EMBL" id="CAF1603818.1"/>
    </source>
</evidence>
<evidence type="ECO:0000313" key="3">
    <source>
        <dbReference type="Proteomes" id="UP000663854"/>
    </source>
</evidence>
<protein>
    <submittedName>
        <fullName evidence="1">Uncharacterized protein</fullName>
    </submittedName>
</protein>
<dbReference type="Proteomes" id="UP000663870">
    <property type="component" value="Unassembled WGS sequence"/>
</dbReference>
<dbReference type="EMBL" id="CAJNOL010005357">
    <property type="protein sequence ID" value="CAF1603818.1"/>
    <property type="molecule type" value="Genomic_DNA"/>
</dbReference>
<accession>A0A815HHN4</accession>
<dbReference type="AlphaFoldDB" id="A0A815HHN4"/>
<dbReference type="SUPFAM" id="SSF54648">
    <property type="entry name" value="DLC"/>
    <property type="match status" value="1"/>
</dbReference>
<organism evidence="1 3">
    <name type="scientific">Rotaria sordida</name>
    <dbReference type="NCBI Taxonomy" id="392033"/>
    <lineage>
        <taxon>Eukaryota</taxon>
        <taxon>Metazoa</taxon>
        <taxon>Spiralia</taxon>
        <taxon>Gnathifera</taxon>
        <taxon>Rotifera</taxon>
        <taxon>Eurotatoria</taxon>
        <taxon>Bdelloidea</taxon>
        <taxon>Philodinida</taxon>
        <taxon>Philodinidae</taxon>
        <taxon>Rotaria</taxon>
    </lineage>
</organism>
<gene>
    <name evidence="2" type="ORF">JXQ802_LOCUS48615</name>
    <name evidence="1" type="ORF">PYM288_LOCUS32584</name>
</gene>